<feature type="domain" description="Periplasmic binding protein" evidence="5">
    <location>
        <begin position="56"/>
        <end position="316"/>
    </location>
</feature>
<dbReference type="InterPro" id="IPR025997">
    <property type="entry name" value="SBP_2_dom"/>
</dbReference>
<comment type="subcellular location">
    <subcellularLocation>
        <location evidence="1">Cell envelope</location>
    </subcellularLocation>
</comment>
<evidence type="ECO:0000256" key="1">
    <source>
        <dbReference type="ARBA" id="ARBA00004196"/>
    </source>
</evidence>
<keyword evidence="7" id="KW-1185">Reference proteome</keyword>
<keyword evidence="4" id="KW-1133">Transmembrane helix</keyword>
<dbReference type="SUPFAM" id="SSF53822">
    <property type="entry name" value="Periplasmic binding protein-like I"/>
    <property type="match status" value="1"/>
</dbReference>
<evidence type="ECO:0000259" key="5">
    <source>
        <dbReference type="Pfam" id="PF13407"/>
    </source>
</evidence>
<dbReference type="Proteomes" id="UP000224563">
    <property type="component" value="Unassembled WGS sequence"/>
</dbReference>
<sequence>MSRQKREDKRIRRKLLLLMPWACIVVVIAALLWYQGTVILSKDNMEVHKTYKRHYALVTGGTDDVFWSSVYESAYAVAAEHDVLLERFGYDLAVKYSKDDLLEMAIEAGVDGIIVEGDEDERTIELINRAVSQNIPVVTILSDCSGSMRQSYVGVNNYDIGQNYGEAIAKLIGETPSSKLNVRVILESKEADVAQNLVLLGVRENLEKYYGEGSIDVTSGTISEPDDFAVEEYMRDTFLDRAQLPEFIVCLNSITTQQAYQAAVDYNAVGSCKILGYYDSESILSAVSKGIISSTLSVDTEQLGRYAVENLNDYIETGYTNGYNAVDMKMIDREKAAEILEQRKEQ</sequence>
<evidence type="ECO:0000313" key="7">
    <source>
        <dbReference type="Proteomes" id="UP000224563"/>
    </source>
</evidence>
<evidence type="ECO:0000256" key="4">
    <source>
        <dbReference type="SAM" id="Phobius"/>
    </source>
</evidence>
<gene>
    <name evidence="6" type="ORF">CSX02_08705</name>
</gene>
<dbReference type="RefSeq" id="WP_099386391.1">
    <property type="nucleotide sequence ID" value="NZ_PDYG01000070.1"/>
</dbReference>
<reference evidence="6 7" key="2">
    <citation type="submission" date="2017-10" db="EMBL/GenBank/DDBJ databases">
        <authorList>
            <person name="Banno H."/>
            <person name="Chua N.-H."/>
        </authorList>
    </citation>
    <scope>NUCLEOTIDE SEQUENCE [LARGE SCALE GENOMIC DNA]</scope>
    <source>
        <strain evidence="6 7">JK623</strain>
    </source>
</reference>
<dbReference type="PANTHER" id="PTHR46847:SF1">
    <property type="entry name" value="D-ALLOSE-BINDING PERIPLASMIC PROTEIN-RELATED"/>
    <property type="match status" value="1"/>
</dbReference>
<comment type="similarity">
    <text evidence="2">Belongs to the bacterial solute-binding protein 2 family.</text>
</comment>
<dbReference type="InterPro" id="IPR028082">
    <property type="entry name" value="Peripla_BP_I"/>
</dbReference>
<keyword evidence="4" id="KW-0812">Transmembrane</keyword>
<keyword evidence="3" id="KW-0732">Signal</keyword>
<comment type="caution">
    <text evidence="6">The sequence shown here is derived from an EMBL/GenBank/DDBJ whole genome shotgun (WGS) entry which is preliminary data.</text>
</comment>
<evidence type="ECO:0000313" key="6">
    <source>
        <dbReference type="EMBL" id="PHU37279.1"/>
    </source>
</evidence>
<reference evidence="6 7" key="1">
    <citation type="submission" date="2017-10" db="EMBL/GenBank/DDBJ databases">
        <title>Resolving the taxonomy of Roseburia spp., Eubacterium rectale and Agathobacter spp. through phylogenomic analysis.</title>
        <authorList>
            <person name="Sheridan P.O."/>
            <person name="Walker A.W."/>
            <person name="Duncan S.H."/>
            <person name="Scott K.P."/>
            <person name="Toole P.W.O."/>
            <person name="Luis P."/>
            <person name="Flint H.J."/>
        </authorList>
    </citation>
    <scope>NUCLEOTIDE SEQUENCE [LARGE SCALE GENOMIC DNA]</scope>
    <source>
        <strain evidence="6 7">JK623</strain>
    </source>
</reference>
<dbReference type="GO" id="GO:0030246">
    <property type="term" value="F:carbohydrate binding"/>
    <property type="evidence" value="ECO:0007669"/>
    <property type="project" value="UniProtKB-ARBA"/>
</dbReference>
<dbReference type="EMBL" id="PDYG01000070">
    <property type="protein sequence ID" value="PHU37279.1"/>
    <property type="molecule type" value="Genomic_DNA"/>
</dbReference>
<dbReference type="Gene3D" id="3.40.50.2300">
    <property type="match status" value="2"/>
</dbReference>
<evidence type="ECO:0000256" key="2">
    <source>
        <dbReference type="ARBA" id="ARBA00007639"/>
    </source>
</evidence>
<dbReference type="AlphaFoldDB" id="A0A2G3E214"/>
<proteinExistence type="inferred from homology"/>
<dbReference type="PANTHER" id="PTHR46847">
    <property type="entry name" value="D-ALLOSE-BINDING PERIPLASMIC PROTEIN-RELATED"/>
    <property type="match status" value="1"/>
</dbReference>
<protein>
    <recommendedName>
        <fullName evidence="5">Periplasmic binding protein domain-containing protein</fullName>
    </recommendedName>
</protein>
<keyword evidence="4" id="KW-0472">Membrane</keyword>
<evidence type="ECO:0000256" key="3">
    <source>
        <dbReference type="ARBA" id="ARBA00022729"/>
    </source>
</evidence>
<accession>A0A2G3E214</accession>
<feature type="transmembrane region" description="Helical" evidence="4">
    <location>
        <begin position="15"/>
        <end position="34"/>
    </location>
</feature>
<dbReference type="Pfam" id="PF13407">
    <property type="entry name" value="Peripla_BP_4"/>
    <property type="match status" value="1"/>
</dbReference>
<name>A0A2G3E214_9FIRM</name>
<organism evidence="6 7">
    <name type="scientific">Agathobacter ruminis</name>
    <dbReference type="NCBI Taxonomy" id="1712665"/>
    <lineage>
        <taxon>Bacteria</taxon>
        <taxon>Bacillati</taxon>
        <taxon>Bacillota</taxon>
        <taxon>Clostridia</taxon>
        <taxon>Lachnospirales</taxon>
        <taxon>Lachnospiraceae</taxon>
        <taxon>Agathobacter</taxon>
    </lineage>
</organism>
<dbReference type="GO" id="GO:0030313">
    <property type="term" value="C:cell envelope"/>
    <property type="evidence" value="ECO:0007669"/>
    <property type="project" value="UniProtKB-SubCell"/>
</dbReference>